<dbReference type="AlphaFoldDB" id="A0A9P3UQ22"/>
<organism evidence="4 5">
    <name type="scientific">Lyophyllum shimeji</name>
    <name type="common">Hon-shimeji</name>
    <name type="synonym">Tricholoma shimeji</name>
    <dbReference type="NCBI Taxonomy" id="47721"/>
    <lineage>
        <taxon>Eukaryota</taxon>
        <taxon>Fungi</taxon>
        <taxon>Dikarya</taxon>
        <taxon>Basidiomycota</taxon>
        <taxon>Agaricomycotina</taxon>
        <taxon>Agaricomycetes</taxon>
        <taxon>Agaricomycetidae</taxon>
        <taxon>Agaricales</taxon>
        <taxon>Tricholomatineae</taxon>
        <taxon>Lyophyllaceae</taxon>
        <taxon>Lyophyllum</taxon>
    </lineage>
</organism>
<keyword evidence="1" id="KW-0175">Coiled coil</keyword>
<dbReference type="EMBL" id="BRPK01000007">
    <property type="protein sequence ID" value="GLB39700.1"/>
    <property type="molecule type" value="Genomic_DNA"/>
</dbReference>
<feature type="domain" description="G" evidence="3">
    <location>
        <begin position="350"/>
        <end position="443"/>
    </location>
</feature>
<dbReference type="GO" id="GO:0005525">
    <property type="term" value="F:GTP binding"/>
    <property type="evidence" value="ECO:0007669"/>
    <property type="project" value="InterPro"/>
</dbReference>
<dbReference type="Proteomes" id="UP001063166">
    <property type="component" value="Unassembled WGS sequence"/>
</dbReference>
<keyword evidence="5" id="KW-1185">Reference proteome</keyword>
<protein>
    <submittedName>
        <fullName evidence="4">50S ribosome-binding GTPase</fullName>
    </submittedName>
</protein>
<feature type="coiled-coil region" evidence="1">
    <location>
        <begin position="569"/>
        <end position="609"/>
    </location>
</feature>
<feature type="region of interest" description="Disordered" evidence="2">
    <location>
        <begin position="33"/>
        <end position="55"/>
    </location>
</feature>
<evidence type="ECO:0000313" key="5">
    <source>
        <dbReference type="Proteomes" id="UP001063166"/>
    </source>
</evidence>
<name>A0A9P3UQ22_LYOSH</name>
<dbReference type="SUPFAM" id="SSF52540">
    <property type="entry name" value="P-loop containing nucleoside triphosphate hydrolases"/>
    <property type="match status" value="1"/>
</dbReference>
<dbReference type="InterPro" id="IPR006073">
    <property type="entry name" value="GTP-bd"/>
</dbReference>
<comment type="caution">
    <text evidence="4">The sequence shown here is derived from an EMBL/GenBank/DDBJ whole genome shotgun (WGS) entry which is preliminary data.</text>
</comment>
<evidence type="ECO:0000256" key="1">
    <source>
        <dbReference type="SAM" id="Coils"/>
    </source>
</evidence>
<reference evidence="4" key="1">
    <citation type="submission" date="2022-07" db="EMBL/GenBank/DDBJ databases">
        <title>The genome of Lyophyllum shimeji provides insight into the initial evolution of ectomycorrhizal fungal genome.</title>
        <authorList>
            <person name="Kobayashi Y."/>
            <person name="Shibata T."/>
            <person name="Hirakawa H."/>
            <person name="Shigenobu S."/>
            <person name="Nishiyama T."/>
            <person name="Yamada A."/>
            <person name="Hasebe M."/>
            <person name="Kawaguchi M."/>
        </authorList>
    </citation>
    <scope>NUCLEOTIDE SEQUENCE</scope>
    <source>
        <strain evidence="4">AT787</strain>
    </source>
</reference>
<accession>A0A9P3UQ22</accession>
<dbReference type="OrthoDB" id="8954335at2759"/>
<evidence type="ECO:0000259" key="3">
    <source>
        <dbReference type="Pfam" id="PF01926"/>
    </source>
</evidence>
<evidence type="ECO:0000313" key="4">
    <source>
        <dbReference type="EMBL" id="GLB39700.1"/>
    </source>
</evidence>
<sequence>MFESKTRFAPETRAQKSLECSCIRYESNGEAGKNNNIMSLANDGPDQDPSSSPLDTRIQRTLLANLGIEGKRTRRDSSAPPFFGHVVGDAVSITGDSARRASKPFTWLRHKSLGRRIGTEHSTNMLTENLEEDDVVIALLGALDVNAKYFFINAMSGGNASSSHNIEPHDRKIHYRSFPHPNSADRNVIVVYDLFQAGKVSDSLKSISMWLSHSYSDGKRLSGIIYLEDITTLQPSKLSHKDSKLLENYVGGAANINVSFVTRGWKEVALAIGEQRETELQELWRGFIRRGASLLCFFDTHESARAIVDPIITMADYKTTGPRKAYKGTESKLDDVFMLDPRSTDVVIPIMGPTGVGKSTFINRVADKDVATVGHNLKSQTAQLQHVVLAYPNDPTRRIVLVDTPGFDDTYVPDSEILRRIGVWLARSYTANMKLSGVIYLHEISQTRMLGTSLKNLDMFNKLCGDDGMKNVILATTKWSEVLPEVGARRELQLKDMHWKPMIELGSQLRRFEDSKESGWKIIQTILRNWDNKDAVDTVAVQQELVEIDKILPETEAGRTLRYTLEELLESQRQTAAQLRNDQGNAELRDALEENERKIRTTLQQLRAMRIPFARQLRRLNVLGGPSATRRQVR</sequence>
<dbReference type="Pfam" id="PF01926">
    <property type="entry name" value="MMR_HSR1"/>
    <property type="match status" value="1"/>
</dbReference>
<dbReference type="CDD" id="cd00882">
    <property type="entry name" value="Ras_like_GTPase"/>
    <property type="match status" value="1"/>
</dbReference>
<dbReference type="Gene3D" id="3.40.50.300">
    <property type="entry name" value="P-loop containing nucleotide triphosphate hydrolases"/>
    <property type="match status" value="1"/>
</dbReference>
<proteinExistence type="predicted"/>
<gene>
    <name evidence="4" type="ORF">LshimejAT787_0702100</name>
</gene>
<evidence type="ECO:0000256" key="2">
    <source>
        <dbReference type="SAM" id="MobiDB-lite"/>
    </source>
</evidence>
<dbReference type="InterPro" id="IPR027417">
    <property type="entry name" value="P-loop_NTPase"/>
</dbReference>